<feature type="region of interest" description="Disordered" evidence="1">
    <location>
        <begin position="129"/>
        <end position="150"/>
    </location>
</feature>
<dbReference type="Proteomes" id="UP000278807">
    <property type="component" value="Unassembled WGS sequence"/>
</dbReference>
<protein>
    <submittedName>
        <fullName evidence="2 4">Uncharacterized protein</fullName>
    </submittedName>
</protein>
<feature type="region of interest" description="Disordered" evidence="1">
    <location>
        <begin position="26"/>
        <end position="99"/>
    </location>
</feature>
<gene>
    <name evidence="2" type="ORF">HNAJ_LOCUS4380</name>
</gene>
<feature type="compositionally biased region" description="Polar residues" evidence="1">
    <location>
        <begin position="62"/>
        <end position="85"/>
    </location>
</feature>
<name>A0A0R3TBE3_RODNA</name>
<evidence type="ECO:0000313" key="2">
    <source>
        <dbReference type="EMBL" id="VDO00240.1"/>
    </source>
</evidence>
<dbReference type="EMBL" id="UZAE01003030">
    <property type="protein sequence ID" value="VDO00240.1"/>
    <property type="molecule type" value="Genomic_DNA"/>
</dbReference>
<feature type="compositionally biased region" description="Polar residues" evidence="1">
    <location>
        <begin position="167"/>
        <end position="186"/>
    </location>
</feature>
<evidence type="ECO:0000313" key="3">
    <source>
        <dbReference type="Proteomes" id="UP000278807"/>
    </source>
</evidence>
<reference evidence="4" key="1">
    <citation type="submission" date="2017-02" db="UniProtKB">
        <authorList>
            <consortium name="WormBaseParasite"/>
        </authorList>
    </citation>
    <scope>IDENTIFICATION</scope>
</reference>
<feature type="compositionally biased region" description="Low complexity" evidence="1">
    <location>
        <begin position="33"/>
        <end position="46"/>
    </location>
</feature>
<evidence type="ECO:0000256" key="1">
    <source>
        <dbReference type="SAM" id="MobiDB-lite"/>
    </source>
</evidence>
<dbReference type="WBParaSite" id="HNAJ_0000438201-mRNA-1">
    <property type="protein sequence ID" value="HNAJ_0000438201-mRNA-1"/>
    <property type="gene ID" value="HNAJ_0000438201"/>
</dbReference>
<reference evidence="2 3" key="2">
    <citation type="submission" date="2018-11" db="EMBL/GenBank/DDBJ databases">
        <authorList>
            <consortium name="Pathogen Informatics"/>
        </authorList>
    </citation>
    <scope>NUCLEOTIDE SEQUENCE [LARGE SCALE GENOMIC DNA]</scope>
</reference>
<sequence>MPFLYILRFQCSDINTRLRTENFSHQFGLPRKSGTSYTNSISSISSGKRRPRQKSRGLSHYHINSPSIASTIETPNVQIESSPAKSLTKEETKSNDDELDYKLSPALTDTLNPPLSTPQHFFPVSTTTEVDDLLENNPPRPSRLMSRRESLASTRSYYDSYIPNLSAEYSRSPQPTSTSDPTNLRTWTKARDFKPTQIPPERFRRCSAMLNGVKSDFSAEQISLL</sequence>
<feature type="compositionally biased region" description="Basic residues" evidence="1">
    <location>
        <begin position="47"/>
        <end position="59"/>
    </location>
</feature>
<feature type="compositionally biased region" description="Basic and acidic residues" evidence="1">
    <location>
        <begin position="87"/>
        <end position="96"/>
    </location>
</feature>
<dbReference type="AlphaFoldDB" id="A0A0R3TBE3"/>
<evidence type="ECO:0000313" key="4">
    <source>
        <dbReference type="WBParaSite" id="HNAJ_0000438201-mRNA-1"/>
    </source>
</evidence>
<feature type="region of interest" description="Disordered" evidence="1">
    <location>
        <begin position="167"/>
        <end position="190"/>
    </location>
</feature>
<organism evidence="4">
    <name type="scientific">Rodentolepis nana</name>
    <name type="common">Dwarf tapeworm</name>
    <name type="synonym">Hymenolepis nana</name>
    <dbReference type="NCBI Taxonomy" id="102285"/>
    <lineage>
        <taxon>Eukaryota</taxon>
        <taxon>Metazoa</taxon>
        <taxon>Spiralia</taxon>
        <taxon>Lophotrochozoa</taxon>
        <taxon>Platyhelminthes</taxon>
        <taxon>Cestoda</taxon>
        <taxon>Eucestoda</taxon>
        <taxon>Cyclophyllidea</taxon>
        <taxon>Hymenolepididae</taxon>
        <taxon>Rodentolepis</taxon>
    </lineage>
</organism>
<accession>A0A0R3TBE3</accession>
<keyword evidence="3" id="KW-1185">Reference proteome</keyword>
<proteinExistence type="predicted"/>